<protein>
    <recommendedName>
        <fullName evidence="5 6">Dephospho-CoA kinase</fullName>
        <ecNumber evidence="5 6">2.7.1.24</ecNumber>
    </recommendedName>
    <alternativeName>
        <fullName evidence="5">Dephosphocoenzyme A kinase</fullName>
    </alternativeName>
</protein>
<evidence type="ECO:0000256" key="2">
    <source>
        <dbReference type="ARBA" id="ARBA00022741"/>
    </source>
</evidence>
<dbReference type="SUPFAM" id="SSF52540">
    <property type="entry name" value="P-loop containing nucleoside triphosphate hydrolases"/>
    <property type="match status" value="1"/>
</dbReference>
<comment type="catalytic activity">
    <reaction evidence="5">
        <text>3'-dephospho-CoA + ATP = ADP + CoA + H(+)</text>
        <dbReference type="Rhea" id="RHEA:18245"/>
        <dbReference type="ChEBI" id="CHEBI:15378"/>
        <dbReference type="ChEBI" id="CHEBI:30616"/>
        <dbReference type="ChEBI" id="CHEBI:57287"/>
        <dbReference type="ChEBI" id="CHEBI:57328"/>
        <dbReference type="ChEBI" id="CHEBI:456216"/>
        <dbReference type="EC" id="2.7.1.24"/>
    </reaction>
</comment>
<dbReference type="InterPro" id="IPR001977">
    <property type="entry name" value="Depp_CoAkinase"/>
</dbReference>
<evidence type="ECO:0000313" key="7">
    <source>
        <dbReference type="EMBL" id="MBB5374309.1"/>
    </source>
</evidence>
<keyword evidence="3 5" id="KW-0067">ATP-binding</keyword>
<evidence type="ECO:0000313" key="8">
    <source>
        <dbReference type="Proteomes" id="UP000553706"/>
    </source>
</evidence>
<dbReference type="GO" id="GO:0005524">
    <property type="term" value="F:ATP binding"/>
    <property type="evidence" value="ECO:0007669"/>
    <property type="project" value="UniProtKB-UniRule"/>
</dbReference>
<keyword evidence="5 7" id="KW-0808">Transferase</keyword>
<comment type="similarity">
    <text evidence="1 5">Belongs to the CoaE family.</text>
</comment>
<keyword evidence="4 5" id="KW-0173">Coenzyme A biosynthesis</keyword>
<comment type="pathway">
    <text evidence="5">Cofactor biosynthesis; coenzyme A biosynthesis; CoA from (R)-pantothenate: step 5/5.</text>
</comment>
<dbReference type="UniPathway" id="UPA00241">
    <property type="reaction ID" value="UER00356"/>
</dbReference>
<gene>
    <name evidence="5" type="primary">coaE</name>
    <name evidence="7" type="ORF">HNP71_002581</name>
</gene>
<evidence type="ECO:0000256" key="1">
    <source>
        <dbReference type="ARBA" id="ARBA00009018"/>
    </source>
</evidence>
<sequence length="194" mass="20623">MMVLGLTGGIGMGKSTVAAMFAARDVPSFNADEAVHALQAPNGAAIPALAAAFPDAVNNGVLDRARLRAEVLADDVAMKRLEAIMHPMVRAMEAEFLAAAQKDGRRAVLLDIPLLFETGGEGRVNKVITVSCPREAQIARVLARGVPLADVEEIISRQMPDAEKRRRADYVVETGGALEETRAQVARIIGELGL</sequence>
<dbReference type="NCBIfam" id="TIGR00152">
    <property type="entry name" value="dephospho-CoA kinase"/>
    <property type="match status" value="1"/>
</dbReference>
<dbReference type="EC" id="2.7.1.24" evidence="5 6"/>
<dbReference type="GO" id="GO:0015937">
    <property type="term" value="P:coenzyme A biosynthetic process"/>
    <property type="evidence" value="ECO:0007669"/>
    <property type="project" value="UniProtKB-UniRule"/>
</dbReference>
<dbReference type="Gene3D" id="3.40.50.300">
    <property type="entry name" value="P-loop containing nucleotide triphosphate hydrolases"/>
    <property type="match status" value="1"/>
</dbReference>
<proteinExistence type="inferred from homology"/>
<organism evidence="7 8">
    <name type="scientific">Acidocella aromatica</name>
    <dbReference type="NCBI Taxonomy" id="1303579"/>
    <lineage>
        <taxon>Bacteria</taxon>
        <taxon>Pseudomonadati</taxon>
        <taxon>Pseudomonadota</taxon>
        <taxon>Alphaproteobacteria</taxon>
        <taxon>Acetobacterales</taxon>
        <taxon>Acidocellaceae</taxon>
        <taxon>Acidocella</taxon>
    </lineage>
</organism>
<feature type="binding site" evidence="5">
    <location>
        <begin position="11"/>
        <end position="16"/>
    </location>
    <ligand>
        <name>ATP</name>
        <dbReference type="ChEBI" id="CHEBI:30616"/>
    </ligand>
</feature>
<dbReference type="PANTHER" id="PTHR10695:SF46">
    <property type="entry name" value="BIFUNCTIONAL COENZYME A SYNTHASE-RELATED"/>
    <property type="match status" value="1"/>
</dbReference>
<keyword evidence="5" id="KW-0963">Cytoplasm</keyword>
<evidence type="ECO:0000256" key="4">
    <source>
        <dbReference type="ARBA" id="ARBA00022993"/>
    </source>
</evidence>
<evidence type="ECO:0000256" key="3">
    <source>
        <dbReference type="ARBA" id="ARBA00022840"/>
    </source>
</evidence>
<dbReference type="Pfam" id="PF01121">
    <property type="entry name" value="CoaE"/>
    <property type="match status" value="1"/>
</dbReference>
<dbReference type="GO" id="GO:0005737">
    <property type="term" value="C:cytoplasm"/>
    <property type="evidence" value="ECO:0007669"/>
    <property type="project" value="UniProtKB-SubCell"/>
</dbReference>
<comment type="caution">
    <text evidence="7">The sequence shown here is derived from an EMBL/GenBank/DDBJ whole genome shotgun (WGS) entry which is preliminary data.</text>
</comment>
<comment type="function">
    <text evidence="5">Catalyzes the phosphorylation of the 3'-hydroxyl group of dephosphocoenzyme A to form coenzyme A.</text>
</comment>
<dbReference type="Proteomes" id="UP000553706">
    <property type="component" value="Unassembled WGS sequence"/>
</dbReference>
<dbReference type="PANTHER" id="PTHR10695">
    <property type="entry name" value="DEPHOSPHO-COA KINASE-RELATED"/>
    <property type="match status" value="1"/>
</dbReference>
<keyword evidence="8" id="KW-1185">Reference proteome</keyword>
<dbReference type="CDD" id="cd02022">
    <property type="entry name" value="DPCK"/>
    <property type="match status" value="1"/>
</dbReference>
<dbReference type="GO" id="GO:0004140">
    <property type="term" value="F:dephospho-CoA kinase activity"/>
    <property type="evidence" value="ECO:0007669"/>
    <property type="project" value="UniProtKB-UniRule"/>
</dbReference>
<dbReference type="InterPro" id="IPR027417">
    <property type="entry name" value="P-loop_NTPase"/>
</dbReference>
<dbReference type="PROSITE" id="PS51219">
    <property type="entry name" value="DPCK"/>
    <property type="match status" value="1"/>
</dbReference>
<evidence type="ECO:0000256" key="6">
    <source>
        <dbReference type="NCBIfam" id="TIGR00152"/>
    </source>
</evidence>
<dbReference type="EMBL" id="JACHFJ010000014">
    <property type="protein sequence ID" value="MBB5374309.1"/>
    <property type="molecule type" value="Genomic_DNA"/>
</dbReference>
<dbReference type="HAMAP" id="MF_00376">
    <property type="entry name" value="Dephospho_CoA_kinase"/>
    <property type="match status" value="1"/>
</dbReference>
<dbReference type="AlphaFoldDB" id="A0A840VQC2"/>
<comment type="subcellular location">
    <subcellularLocation>
        <location evidence="5">Cytoplasm</location>
    </subcellularLocation>
</comment>
<keyword evidence="5 7" id="KW-0418">Kinase</keyword>
<dbReference type="RefSeq" id="WP_183267331.1">
    <property type="nucleotide sequence ID" value="NZ_JACHFJ010000014.1"/>
</dbReference>
<name>A0A840VQC2_9PROT</name>
<accession>A0A840VQC2</accession>
<reference evidence="7 8" key="1">
    <citation type="submission" date="2020-08" db="EMBL/GenBank/DDBJ databases">
        <title>Genomic Encyclopedia of Type Strains, Phase IV (KMG-IV): sequencing the most valuable type-strain genomes for metagenomic binning, comparative biology and taxonomic classification.</title>
        <authorList>
            <person name="Goeker M."/>
        </authorList>
    </citation>
    <scope>NUCLEOTIDE SEQUENCE [LARGE SCALE GENOMIC DNA]</scope>
    <source>
        <strain evidence="7 8">DSM 27026</strain>
    </source>
</reference>
<evidence type="ECO:0000256" key="5">
    <source>
        <dbReference type="HAMAP-Rule" id="MF_00376"/>
    </source>
</evidence>
<keyword evidence="2 5" id="KW-0547">Nucleotide-binding</keyword>